<keyword evidence="2" id="KW-1185">Reference proteome</keyword>
<accession>A0A5C5ZK49</accession>
<evidence type="ECO:0000313" key="1">
    <source>
        <dbReference type="EMBL" id="TWT87566.1"/>
    </source>
</evidence>
<comment type="caution">
    <text evidence="1">The sequence shown here is derived from an EMBL/GenBank/DDBJ whole genome shotgun (WGS) entry which is preliminary data.</text>
</comment>
<dbReference type="Proteomes" id="UP000315440">
    <property type="component" value="Unassembled WGS sequence"/>
</dbReference>
<organism evidence="1 2">
    <name type="scientific">Pseudobythopirellula maris</name>
    <dbReference type="NCBI Taxonomy" id="2527991"/>
    <lineage>
        <taxon>Bacteria</taxon>
        <taxon>Pseudomonadati</taxon>
        <taxon>Planctomycetota</taxon>
        <taxon>Planctomycetia</taxon>
        <taxon>Pirellulales</taxon>
        <taxon>Lacipirellulaceae</taxon>
        <taxon>Pseudobythopirellula</taxon>
    </lineage>
</organism>
<proteinExistence type="predicted"/>
<name>A0A5C5ZK49_9BACT</name>
<dbReference type="AlphaFoldDB" id="A0A5C5ZK49"/>
<sequence>MRRATMTSDSLKLFTGARVLARVGGGFDERPWAAFALLGGRPIKEETLFN</sequence>
<dbReference type="EMBL" id="SJPQ01000003">
    <property type="protein sequence ID" value="TWT87566.1"/>
    <property type="molecule type" value="Genomic_DNA"/>
</dbReference>
<gene>
    <name evidence="1" type="ORF">Mal64_31080</name>
</gene>
<reference evidence="1 2" key="1">
    <citation type="submission" date="2019-02" db="EMBL/GenBank/DDBJ databases">
        <title>Deep-cultivation of Planctomycetes and their phenomic and genomic characterization uncovers novel biology.</title>
        <authorList>
            <person name="Wiegand S."/>
            <person name="Jogler M."/>
            <person name="Boedeker C."/>
            <person name="Pinto D."/>
            <person name="Vollmers J."/>
            <person name="Rivas-Marin E."/>
            <person name="Kohn T."/>
            <person name="Peeters S.H."/>
            <person name="Heuer A."/>
            <person name="Rast P."/>
            <person name="Oberbeckmann S."/>
            <person name="Bunk B."/>
            <person name="Jeske O."/>
            <person name="Meyerdierks A."/>
            <person name="Storesund J.E."/>
            <person name="Kallscheuer N."/>
            <person name="Luecker S."/>
            <person name="Lage O.M."/>
            <person name="Pohl T."/>
            <person name="Merkel B.J."/>
            <person name="Hornburger P."/>
            <person name="Mueller R.-W."/>
            <person name="Bruemmer F."/>
            <person name="Labrenz M."/>
            <person name="Spormann A.M."/>
            <person name="Op Den Camp H."/>
            <person name="Overmann J."/>
            <person name="Amann R."/>
            <person name="Jetten M.S.M."/>
            <person name="Mascher T."/>
            <person name="Medema M.H."/>
            <person name="Devos D.P."/>
            <person name="Kaster A.-K."/>
            <person name="Ovreas L."/>
            <person name="Rohde M."/>
            <person name="Galperin M.Y."/>
            <person name="Jogler C."/>
        </authorList>
    </citation>
    <scope>NUCLEOTIDE SEQUENCE [LARGE SCALE GENOMIC DNA]</scope>
    <source>
        <strain evidence="1 2">Mal64</strain>
    </source>
</reference>
<evidence type="ECO:0000313" key="2">
    <source>
        <dbReference type="Proteomes" id="UP000315440"/>
    </source>
</evidence>
<protein>
    <submittedName>
        <fullName evidence="1">Uncharacterized protein</fullName>
    </submittedName>
</protein>